<evidence type="ECO:0000313" key="2">
    <source>
        <dbReference type="EMBL" id="ALF60608.1"/>
    </source>
</evidence>
<dbReference type="Proteomes" id="UP000059847">
    <property type="component" value="Chromosome"/>
</dbReference>
<reference evidence="2 3" key="1">
    <citation type="submission" date="2015-09" db="EMBL/GenBank/DDBJ databases">
        <title>Complete genome of Psychrobacter urativorans R10.10B.</title>
        <authorList>
            <person name="See-Too W.S."/>
            <person name="Chan K.G."/>
        </authorList>
    </citation>
    <scope>NUCLEOTIDE SEQUENCE [LARGE SCALE GENOMIC DNA]</scope>
    <source>
        <strain evidence="2 3">R10.10B</strain>
    </source>
</reference>
<dbReference type="PANTHER" id="PTHR24096:SF420">
    <property type="entry name" value="LONG-CHAIN-FATTY-ACID--COA LIGASE-RELATED"/>
    <property type="match status" value="1"/>
</dbReference>
<gene>
    <name evidence="2" type="ORF">AOC03_11605</name>
</gene>
<dbReference type="PANTHER" id="PTHR24096">
    <property type="entry name" value="LONG-CHAIN-FATTY-ACID--COA LIGASE"/>
    <property type="match status" value="1"/>
</dbReference>
<evidence type="ECO:0000259" key="1">
    <source>
        <dbReference type="Pfam" id="PF00501"/>
    </source>
</evidence>
<dbReference type="Pfam" id="PF00501">
    <property type="entry name" value="AMP-binding"/>
    <property type="match status" value="1"/>
</dbReference>
<dbReference type="AlphaFoldDB" id="A0A0M4TE88"/>
<dbReference type="Pfam" id="PF23562">
    <property type="entry name" value="AMP-binding_C_3"/>
    <property type="match status" value="1"/>
</dbReference>
<proteinExistence type="predicted"/>
<dbReference type="Gene3D" id="3.40.50.12780">
    <property type="entry name" value="N-terminal domain of ligase-like"/>
    <property type="match status" value="1"/>
</dbReference>
<sequence length="623" mass="69192">MIEFVSKTDPQIKLGRHDVVTDDSAQNYIVLRNKEPLNLDEHTMLDCIDHWAKRSPNTVCMRERAADGWSEISYKEFDSRVKSIATHLGTLDISADKPLMIIAPNSINHALVAFAAMTLGVPVTPVSIAYAVYGNAFGRLASIIDTVQPGAIHFSNTNLFKNAAKSILANYEIPCIAFNSDMDEIPSIRSLPQVTEAEVEERRRAVNQDTICKVMMTSGSTGAPKGVINTHRMMYSNQVALYKMWPFLKDMTPSLVSWLPWSHTFGGNVCVNIALFNGGTITIDDGKPVPGHIGRTIENICMIEPNIHFNVPAGIEALLAEFEENHRQARKFFSVVKVIFIAAAALPEKTRNRLAELSIELVGTSPKLLAGWGSTETAPFATCLNFESDVAVNIGVPMPGTEIKLTPVQDKMALAVRGPNVTPGYWRNEKATAEAFDADGFYSMGDAGRLINPDNPSEGLIFDGRTSENFKLRSGTWVNVNAIRVGVVTALKPYFLDAVITGHNQSEIGLLIVPNIERLTKQYKLSEEQQNAAHLQQLDAVVHQVIELLQQYNDVYFSNSTRIGRVAIIPEQPSIEKNEITDKGYLNQRALLESWSELIDKMYDEERQSSIYFHSFQTKIAEF</sequence>
<dbReference type="InterPro" id="IPR000873">
    <property type="entry name" value="AMP-dep_synth/lig_dom"/>
</dbReference>
<protein>
    <recommendedName>
        <fullName evidence="1">AMP-dependent synthetase/ligase domain-containing protein</fullName>
    </recommendedName>
</protein>
<dbReference type="EMBL" id="CP012678">
    <property type="protein sequence ID" value="ALF60608.1"/>
    <property type="molecule type" value="Genomic_DNA"/>
</dbReference>
<dbReference type="PROSITE" id="PS00455">
    <property type="entry name" value="AMP_BINDING"/>
    <property type="match status" value="1"/>
</dbReference>
<accession>A0A0M4TE88</accession>
<dbReference type="InterPro" id="IPR020845">
    <property type="entry name" value="AMP-binding_CS"/>
</dbReference>
<dbReference type="GO" id="GO:0016405">
    <property type="term" value="F:CoA-ligase activity"/>
    <property type="evidence" value="ECO:0007669"/>
    <property type="project" value="TreeGrafter"/>
</dbReference>
<organism evidence="2 3">
    <name type="scientific">Psychrobacter urativorans</name>
    <dbReference type="NCBI Taxonomy" id="45610"/>
    <lineage>
        <taxon>Bacteria</taxon>
        <taxon>Pseudomonadati</taxon>
        <taxon>Pseudomonadota</taxon>
        <taxon>Gammaproteobacteria</taxon>
        <taxon>Moraxellales</taxon>
        <taxon>Moraxellaceae</taxon>
        <taxon>Psychrobacter</taxon>
    </lineage>
</organism>
<dbReference type="InterPro" id="IPR042099">
    <property type="entry name" value="ANL_N_sf"/>
</dbReference>
<dbReference type="KEGG" id="pur:AOC03_11605"/>
<evidence type="ECO:0000313" key="3">
    <source>
        <dbReference type="Proteomes" id="UP000059847"/>
    </source>
</evidence>
<keyword evidence="3" id="KW-1185">Reference proteome</keyword>
<dbReference type="RefSeq" id="WP_062536185.1">
    <property type="nucleotide sequence ID" value="NZ_CP012678.1"/>
</dbReference>
<feature type="domain" description="AMP-dependent synthetase/ligase" evidence="1">
    <location>
        <begin position="49"/>
        <end position="426"/>
    </location>
</feature>
<name>A0A0M4TE88_9GAMM</name>
<dbReference type="SUPFAM" id="SSF56801">
    <property type="entry name" value="Acetyl-CoA synthetase-like"/>
    <property type="match status" value="1"/>
</dbReference>
<dbReference type="STRING" id="45610.AOC03_11605"/>